<evidence type="ECO:0000313" key="2">
    <source>
        <dbReference type="EMBL" id="QHV99095.1"/>
    </source>
</evidence>
<keyword evidence="3" id="KW-1185">Reference proteome</keyword>
<feature type="transmembrane region" description="Helical" evidence="1">
    <location>
        <begin position="44"/>
        <end position="65"/>
    </location>
</feature>
<proteinExistence type="predicted"/>
<dbReference type="RefSeq" id="WP_162389501.1">
    <property type="nucleotide sequence ID" value="NZ_CP045997.1"/>
</dbReference>
<keyword evidence="1" id="KW-1133">Transmembrane helix</keyword>
<dbReference type="Proteomes" id="UP000464577">
    <property type="component" value="Chromosome"/>
</dbReference>
<organism evidence="2 3">
    <name type="scientific">Spirosoma endbachense</name>
    <dbReference type="NCBI Taxonomy" id="2666025"/>
    <lineage>
        <taxon>Bacteria</taxon>
        <taxon>Pseudomonadati</taxon>
        <taxon>Bacteroidota</taxon>
        <taxon>Cytophagia</taxon>
        <taxon>Cytophagales</taxon>
        <taxon>Cytophagaceae</taxon>
        <taxon>Spirosoma</taxon>
    </lineage>
</organism>
<reference evidence="2 3" key="1">
    <citation type="submission" date="2019-11" db="EMBL/GenBank/DDBJ databases">
        <title>Spirosoma endbachense sp. nov., isolated from a natural salt meadow.</title>
        <authorList>
            <person name="Rojas J."/>
            <person name="Ambika Manirajan B."/>
            <person name="Ratering S."/>
            <person name="Suarez C."/>
            <person name="Geissler-Plaum R."/>
            <person name="Schnell S."/>
        </authorList>
    </citation>
    <scope>NUCLEOTIDE SEQUENCE [LARGE SCALE GENOMIC DNA]</scope>
    <source>
        <strain evidence="2 3">I-24</strain>
    </source>
</reference>
<evidence type="ECO:0000256" key="1">
    <source>
        <dbReference type="SAM" id="Phobius"/>
    </source>
</evidence>
<keyword evidence="1" id="KW-0472">Membrane</keyword>
<feature type="transmembrane region" description="Helical" evidence="1">
    <location>
        <begin position="12"/>
        <end position="38"/>
    </location>
</feature>
<keyword evidence="1" id="KW-0812">Transmembrane</keyword>
<accession>A0A6P1W227</accession>
<evidence type="ECO:0000313" key="3">
    <source>
        <dbReference type="Proteomes" id="UP000464577"/>
    </source>
</evidence>
<name>A0A6P1W227_9BACT</name>
<sequence length="75" mass="8553">MKPLPISPKPRTWKMLLISWVFAYPAINLILALVGPYLKDLHPLLSSFLISLLLLPTFGFGLPAFQGLFRQWLCK</sequence>
<dbReference type="KEGG" id="senf:GJR95_30610"/>
<dbReference type="EMBL" id="CP045997">
    <property type="protein sequence ID" value="QHV99095.1"/>
    <property type="molecule type" value="Genomic_DNA"/>
</dbReference>
<dbReference type="AlphaFoldDB" id="A0A6P1W227"/>
<gene>
    <name evidence="2" type="ORF">GJR95_30610</name>
</gene>
<protein>
    <submittedName>
        <fullName evidence="2">Uncharacterized protein</fullName>
    </submittedName>
</protein>